<comment type="caution">
    <text evidence="2">The sequence shown here is derived from an EMBL/GenBank/DDBJ whole genome shotgun (WGS) entry which is preliminary data.</text>
</comment>
<protein>
    <submittedName>
        <fullName evidence="2">Uncharacterized protein</fullName>
    </submittedName>
</protein>
<proteinExistence type="predicted"/>
<feature type="compositionally biased region" description="Basic and acidic residues" evidence="1">
    <location>
        <begin position="1"/>
        <end position="55"/>
    </location>
</feature>
<dbReference type="EMBL" id="LZKJ01000109">
    <property type="protein sequence ID" value="OBI46280.1"/>
    <property type="molecule type" value="Genomic_DNA"/>
</dbReference>
<accession>A0A1A2Z7R5</accession>
<sequence>MEMVMSKDDDEKTRAEKAEENRGDDQEQKMTEAPEITDEHKEKAAEMMKSYDDQRPTAVMPGSDGTITGTAVNEWLDDDGNPKFADDAAKEDAAKEDAPKEDAPKEDS</sequence>
<gene>
    <name evidence="2" type="ORF">A5707_21900</name>
</gene>
<feature type="compositionally biased region" description="Basic and acidic residues" evidence="1">
    <location>
        <begin position="80"/>
        <end position="108"/>
    </location>
</feature>
<feature type="region of interest" description="Disordered" evidence="1">
    <location>
        <begin position="1"/>
        <end position="108"/>
    </location>
</feature>
<dbReference type="Proteomes" id="UP000093592">
    <property type="component" value="Unassembled WGS sequence"/>
</dbReference>
<name>A0A1A2Z7R5_9MYCO</name>
<evidence type="ECO:0000313" key="3">
    <source>
        <dbReference type="Proteomes" id="UP000093592"/>
    </source>
</evidence>
<organism evidence="2 3">
    <name type="scientific">Mycobacterium kyorinense</name>
    <dbReference type="NCBI Taxonomy" id="487514"/>
    <lineage>
        <taxon>Bacteria</taxon>
        <taxon>Bacillati</taxon>
        <taxon>Actinomycetota</taxon>
        <taxon>Actinomycetes</taxon>
        <taxon>Mycobacteriales</taxon>
        <taxon>Mycobacteriaceae</taxon>
        <taxon>Mycobacterium</taxon>
    </lineage>
</organism>
<evidence type="ECO:0000256" key="1">
    <source>
        <dbReference type="SAM" id="MobiDB-lite"/>
    </source>
</evidence>
<dbReference type="AlphaFoldDB" id="A0A1A2Z7R5"/>
<reference evidence="3" key="1">
    <citation type="submission" date="2016-06" db="EMBL/GenBank/DDBJ databases">
        <authorList>
            <person name="Sutton G."/>
            <person name="Brinkac L."/>
            <person name="Sanka R."/>
            <person name="Adams M."/>
            <person name="Lau E."/>
            <person name="Sam S."/>
            <person name="Sreng N."/>
            <person name="Him V."/>
            <person name="Kerleguer A."/>
            <person name="Cheng S."/>
        </authorList>
    </citation>
    <scope>NUCLEOTIDE SEQUENCE [LARGE SCALE GENOMIC DNA]</scope>
    <source>
        <strain evidence="3">E861</strain>
    </source>
</reference>
<evidence type="ECO:0000313" key="2">
    <source>
        <dbReference type="EMBL" id="OBI46280.1"/>
    </source>
</evidence>